<dbReference type="EMBL" id="JBHPBY010000310">
    <property type="protein sequence ID" value="MFC1852417.1"/>
    <property type="molecule type" value="Genomic_DNA"/>
</dbReference>
<keyword evidence="2" id="KW-1185">Reference proteome</keyword>
<sequence length="217" mass="23915">MEPKIIPFPRPAADCRIMNATVKGVARDTVIIDADVGVVNAEIAFSCLVAPEIGDKVLVSQMDREFHILAVLNRPARQDMTLDFPGNVKINTAQGQLDVTSAKDLNLIVAGKTRMFSTETHLTGGQVSLNADKLMTRANELESYIDNAKLFISAIDTVAKRVTQRVDTLMRWVEQVETLNIGNLIQNVRKTLTSHSHEAIITAKTDIRIDGERIHVG</sequence>
<dbReference type="Proteomes" id="UP001594351">
    <property type="component" value="Unassembled WGS sequence"/>
</dbReference>
<dbReference type="InterPro" id="IPR021927">
    <property type="entry name" value="DUF3540"/>
</dbReference>
<reference evidence="1 2" key="1">
    <citation type="submission" date="2024-09" db="EMBL/GenBank/DDBJ databases">
        <title>Laminarin stimulates single cell rates of sulfate reduction while oxygen inhibits transcriptomic activity in coastal marine sediment.</title>
        <authorList>
            <person name="Lindsay M."/>
            <person name="Orcutt B."/>
            <person name="Emerson D."/>
            <person name="Stepanauskas R."/>
            <person name="D'Angelo T."/>
        </authorList>
    </citation>
    <scope>NUCLEOTIDE SEQUENCE [LARGE SCALE GENOMIC DNA]</scope>
    <source>
        <strain evidence="1">SAG AM-311-K15</strain>
    </source>
</reference>
<protein>
    <submittedName>
        <fullName evidence="1">DUF3540 domain-containing protein</fullName>
    </submittedName>
</protein>
<name>A0ABV6Z1U0_UNCC1</name>
<organism evidence="1 2">
    <name type="scientific">candidate division CSSED10-310 bacterium</name>
    <dbReference type="NCBI Taxonomy" id="2855610"/>
    <lineage>
        <taxon>Bacteria</taxon>
        <taxon>Bacteria division CSSED10-310</taxon>
    </lineage>
</organism>
<gene>
    <name evidence="1" type="ORF">ACFL27_19640</name>
</gene>
<dbReference type="Pfam" id="PF12059">
    <property type="entry name" value="DUF3540"/>
    <property type="match status" value="1"/>
</dbReference>
<proteinExistence type="predicted"/>
<evidence type="ECO:0000313" key="2">
    <source>
        <dbReference type="Proteomes" id="UP001594351"/>
    </source>
</evidence>
<evidence type="ECO:0000313" key="1">
    <source>
        <dbReference type="EMBL" id="MFC1852417.1"/>
    </source>
</evidence>
<comment type="caution">
    <text evidence="1">The sequence shown here is derived from an EMBL/GenBank/DDBJ whole genome shotgun (WGS) entry which is preliminary data.</text>
</comment>
<accession>A0ABV6Z1U0</accession>